<gene>
    <name evidence="3" type="ORF">EWH70_01685</name>
</gene>
<proteinExistence type="predicted"/>
<comment type="subcellular location">
    <subcellularLocation>
        <location evidence="1">Membrane</location>
    </subcellularLocation>
</comment>
<keyword evidence="4" id="KW-1185">Reference proteome</keyword>
<comment type="caution">
    <text evidence="3">The sequence shown here is derived from an EMBL/GenBank/DDBJ whole genome shotgun (WGS) entry which is preliminary data.</text>
</comment>
<dbReference type="EMBL" id="SFCC01000001">
    <property type="protein sequence ID" value="RZQ65819.1"/>
    <property type="molecule type" value="Genomic_DNA"/>
</dbReference>
<evidence type="ECO:0008006" key="5">
    <source>
        <dbReference type="Google" id="ProtNLM"/>
    </source>
</evidence>
<evidence type="ECO:0000256" key="2">
    <source>
        <dbReference type="ARBA" id="ARBA00023136"/>
    </source>
</evidence>
<sequence>MRGLVLIAVVCVALAGGFAGWSGWRWWQAEYGGTAVAARARDDAMDAGRQAVALLNTLDHRAVDDGLRRWLEVSAGALHEELSRAQRDGRERLAGARTVTVGTVVDAAVTELDAAAGTARMIASVDIQVTPDGGQPTTKRARQQADLVRVGDTWKLGALGQVPTSPV</sequence>
<accession>A0A4Q7JEA3</accession>
<name>A0A4Q7JEA3_9PSEU</name>
<evidence type="ECO:0000313" key="4">
    <source>
        <dbReference type="Proteomes" id="UP000292003"/>
    </source>
</evidence>
<evidence type="ECO:0000313" key="3">
    <source>
        <dbReference type="EMBL" id="RZQ65819.1"/>
    </source>
</evidence>
<dbReference type="RefSeq" id="WP_130473387.1">
    <property type="nucleotide sequence ID" value="NZ_SFCC01000001.1"/>
</dbReference>
<dbReference type="OrthoDB" id="3472661at2"/>
<dbReference type="PANTHER" id="PTHR37042">
    <property type="entry name" value="OUTER MEMBRANE PROTEIN RV1973"/>
    <property type="match status" value="1"/>
</dbReference>
<dbReference type="GO" id="GO:0016020">
    <property type="term" value="C:membrane"/>
    <property type="evidence" value="ECO:0007669"/>
    <property type="project" value="UniProtKB-SubCell"/>
</dbReference>
<keyword evidence="2" id="KW-0472">Membrane</keyword>
<dbReference type="AlphaFoldDB" id="A0A4Q7JEA3"/>
<organism evidence="3 4">
    <name type="scientific">Amycolatopsis suaedae</name>
    <dbReference type="NCBI Taxonomy" id="2510978"/>
    <lineage>
        <taxon>Bacteria</taxon>
        <taxon>Bacillati</taxon>
        <taxon>Actinomycetota</taxon>
        <taxon>Actinomycetes</taxon>
        <taxon>Pseudonocardiales</taxon>
        <taxon>Pseudonocardiaceae</taxon>
        <taxon>Amycolatopsis</taxon>
    </lineage>
</organism>
<evidence type="ECO:0000256" key="1">
    <source>
        <dbReference type="ARBA" id="ARBA00004370"/>
    </source>
</evidence>
<dbReference type="PANTHER" id="PTHR37042:SF4">
    <property type="entry name" value="OUTER MEMBRANE PROTEIN RV1973"/>
    <property type="match status" value="1"/>
</dbReference>
<reference evidence="3 4" key="1">
    <citation type="submission" date="2019-02" db="EMBL/GenBank/DDBJ databases">
        <title>Draft genome sequence of Amycolatopsis sp. 8-3EHSu isolated from roots of Suaeda maritima.</title>
        <authorList>
            <person name="Duangmal K."/>
            <person name="Chantavorakit T."/>
        </authorList>
    </citation>
    <scope>NUCLEOTIDE SEQUENCE [LARGE SCALE GENOMIC DNA]</scope>
    <source>
        <strain evidence="3 4">8-3EHSu</strain>
    </source>
</reference>
<dbReference type="Proteomes" id="UP000292003">
    <property type="component" value="Unassembled WGS sequence"/>
</dbReference>
<protein>
    <recommendedName>
        <fullName evidence="5">SnoaL-like domain-containing protein</fullName>
    </recommendedName>
</protein>